<dbReference type="InterPro" id="IPR011659">
    <property type="entry name" value="WD40"/>
</dbReference>
<dbReference type="PANTHER" id="PTHR36842">
    <property type="entry name" value="PROTEIN TOLB HOMOLOG"/>
    <property type="match status" value="1"/>
</dbReference>
<reference evidence="4 5" key="1">
    <citation type="journal article" date="2016" name="Genome Announc.">
        <title>Complete Genome Sequence of Methylobacterium populi P-1M, Isolated from Pink-Pigmented Household Biofilm.</title>
        <authorList>
            <person name="Morohoshi T."/>
            <person name="Ikeda T."/>
        </authorList>
    </citation>
    <scope>NUCLEOTIDE SEQUENCE [LARGE SCALE GENOMIC DNA]</scope>
    <source>
        <strain evidence="4 5">P-1M</strain>
    </source>
</reference>
<dbReference type="SUPFAM" id="SSF82171">
    <property type="entry name" value="DPP6 N-terminal domain-like"/>
    <property type="match status" value="1"/>
</dbReference>
<evidence type="ECO:0000256" key="1">
    <source>
        <dbReference type="ARBA" id="ARBA00009820"/>
    </source>
</evidence>
<organism evidence="4 5">
    <name type="scientific">Methylorubrum populi</name>
    <dbReference type="NCBI Taxonomy" id="223967"/>
    <lineage>
        <taxon>Bacteria</taxon>
        <taxon>Pseudomonadati</taxon>
        <taxon>Pseudomonadota</taxon>
        <taxon>Alphaproteobacteria</taxon>
        <taxon>Hyphomicrobiales</taxon>
        <taxon>Methylobacteriaceae</taxon>
        <taxon>Methylorubrum</taxon>
    </lineage>
</organism>
<comment type="similarity">
    <text evidence="1">Belongs to the TolB family.</text>
</comment>
<name>A0A160PD23_9HYPH</name>
<dbReference type="EMBL" id="AP014809">
    <property type="protein sequence ID" value="BAU89090.1"/>
    <property type="molecule type" value="Genomic_DNA"/>
</dbReference>
<dbReference type="Gene3D" id="2.170.16.10">
    <property type="entry name" value="Hedgehog/Intein (Hint) domain"/>
    <property type="match status" value="1"/>
</dbReference>
<evidence type="ECO:0000256" key="2">
    <source>
        <dbReference type="SAM" id="MobiDB-lite"/>
    </source>
</evidence>
<sequence length="615" mass="62375">MAITRASTTADGTEGNGISGTPSLSEDGTLVAFDTTATNLGFRPDPSGSSSVFLKNLTTGAITRLSSDSDGNPLTEQSFSASLAPDGGAAAFVTGAQEVVGSGRPRQVVVKSLVTGDLRVASTAADGTLANADVTTPSLSDDGRTVAFGTAASNLVPNDANQTFDVFVKNLDTGAIIRASAAADGTPANGFSISFSLAGDGRSIAFHSTATNLVAGDTNGRSDVFVKNLTTGAVANASTAADGSLGNGDSFSATQSRDGNLVAFLSSADNLVAGDTNGRTDVFVKNLTTGAVTRVSTAADGTQGNADATGIPRISADGTKVAFTSRATSLVAGDSNLATDTFVKDLTTGALTRVSTAADGTQGNGPSNGSTLALSADGSRVAFDSQANNLVPGDTNNTTDVFVADVICFATGTRIRTARGEVAVEELVVGDRAVTLGGASRPIRWVGSRTLDGQGRALPHNQQPIRIRTGAFGDGLPARDLYLSPGHPVLVGAEADGSGGLLVPVMCLVNGISVARIPVEAVTYWHVELDAHDILFAEGLGAESYLDLGSRPWFAGSDEPLHDPDGMSADSAARCRPVLVEGPVVEAERRRLDAVFSAELVQSCAWTGASASPTI</sequence>
<dbReference type="Pfam" id="PF13403">
    <property type="entry name" value="Hint_2"/>
    <property type="match status" value="1"/>
</dbReference>
<evidence type="ECO:0000313" key="4">
    <source>
        <dbReference type="EMBL" id="BAU89090.1"/>
    </source>
</evidence>
<dbReference type="AlphaFoldDB" id="A0A160PD23"/>
<protein>
    <submittedName>
        <fullName evidence="4">Triple helix repeat-containing collagen</fullName>
    </submittedName>
</protein>
<proteinExistence type="inferred from homology"/>
<gene>
    <name evidence="4" type="ORF">MPPM_0485</name>
</gene>
<dbReference type="RefSeq" id="WP_096483563.1">
    <property type="nucleotide sequence ID" value="NZ_AP014809.1"/>
</dbReference>
<accession>A0A160PD23</accession>
<feature type="domain" description="Hedgehog/Intein (Hint)" evidence="3">
    <location>
        <begin position="407"/>
        <end position="547"/>
    </location>
</feature>
<dbReference type="PANTHER" id="PTHR36842:SF1">
    <property type="entry name" value="PROTEIN TOLB"/>
    <property type="match status" value="1"/>
</dbReference>
<dbReference type="Pfam" id="PF07676">
    <property type="entry name" value="PD40"/>
    <property type="match status" value="1"/>
</dbReference>
<feature type="region of interest" description="Disordered" evidence="2">
    <location>
        <begin position="1"/>
        <end position="27"/>
    </location>
</feature>
<dbReference type="OrthoDB" id="7314239at2"/>
<dbReference type="InterPro" id="IPR011042">
    <property type="entry name" value="6-blade_b-propeller_TolB-like"/>
</dbReference>
<dbReference type="InterPro" id="IPR036844">
    <property type="entry name" value="Hint_dom_sf"/>
</dbReference>
<evidence type="ECO:0000259" key="3">
    <source>
        <dbReference type="Pfam" id="PF13403"/>
    </source>
</evidence>
<dbReference type="InterPro" id="IPR028992">
    <property type="entry name" value="Hedgehog/Intein_dom"/>
</dbReference>
<keyword evidence="4" id="KW-0176">Collagen</keyword>
<evidence type="ECO:0000313" key="5">
    <source>
        <dbReference type="Proteomes" id="UP000218288"/>
    </source>
</evidence>
<dbReference type="Proteomes" id="UP000218288">
    <property type="component" value="Chromosome"/>
</dbReference>
<dbReference type="SUPFAM" id="SSF51294">
    <property type="entry name" value="Hedgehog/intein (Hint) domain"/>
    <property type="match status" value="1"/>
</dbReference>
<feature type="compositionally biased region" description="Polar residues" evidence="2">
    <location>
        <begin position="1"/>
        <end position="11"/>
    </location>
</feature>
<dbReference type="Gene3D" id="2.120.10.30">
    <property type="entry name" value="TolB, C-terminal domain"/>
    <property type="match status" value="1"/>
</dbReference>